<name>A0AC61NFI0_9BACT</name>
<reference evidence="1" key="1">
    <citation type="submission" date="2021-08" db="EMBL/GenBank/DDBJ databases">
        <title>Novel anaerobic bacterium isolated from sea squirt in East Sea, Republic of Korea.</title>
        <authorList>
            <person name="Nguyen T.H."/>
            <person name="Li Z."/>
            <person name="Lee Y.-J."/>
            <person name="Ko J."/>
            <person name="Kim S.-G."/>
        </authorList>
    </citation>
    <scope>NUCLEOTIDE SEQUENCE</scope>
    <source>
        <strain evidence="1">KCTC 25031</strain>
    </source>
</reference>
<gene>
    <name evidence="1" type="ORF">K4L44_00230</name>
</gene>
<keyword evidence="1" id="KW-0067">ATP-binding</keyword>
<evidence type="ECO:0000313" key="1">
    <source>
        <dbReference type="EMBL" id="QZE14366.1"/>
    </source>
</evidence>
<organism evidence="1 2">
    <name type="scientific">Halosquirtibacter laminarini</name>
    <dbReference type="NCBI Taxonomy" id="3374600"/>
    <lineage>
        <taxon>Bacteria</taxon>
        <taxon>Pseudomonadati</taxon>
        <taxon>Bacteroidota</taxon>
        <taxon>Bacteroidia</taxon>
        <taxon>Marinilabiliales</taxon>
        <taxon>Prolixibacteraceae</taxon>
        <taxon>Halosquirtibacter</taxon>
    </lineage>
</organism>
<protein>
    <submittedName>
        <fullName evidence="1">ATP-binding protein</fullName>
    </submittedName>
</protein>
<dbReference type="Proteomes" id="UP000826212">
    <property type="component" value="Chromosome"/>
</dbReference>
<keyword evidence="2" id="KW-1185">Reference proteome</keyword>
<sequence>MKVDYSILQAELIWLQRVIQTRVELYFNQESQYSEIEEIVPIDISSEINSPYATVVKDLQLNFYERIVFILSLVPHLAPQILDLFFLKNKITDKCYSEFGGWIGKSHGGFLPTGETAAFIISGGDLKKRMDVLNLFDHKSKFIQNNVLSLENDVNGEPFFSRRLTISTDYLNRATTGEFHKPDFSMEFPAKLLHTDMDWDDLVLPKQVLKDIDLLITRIVRADEINNLTNSCKKVKPGYRCLFYGSSGTGKTLTASLIGKRCGLDVYRIDLSMIISKYIGETEKNLRNIFDQAEHKNWILFFDEADALFGQRSSTNSSNDRYANQEVSYLLQRIEDFSGIIILATNLKSNLDDAFWRRFQLVINFPIPDASLRLRLWNKSFSEGLFCDQSIDFSPLAYNYELSGGAIINVLSYCVLKLLSHPNKKITLKLIKEGVKKEIVKQDKLIRL</sequence>
<accession>A0AC61NFI0</accession>
<proteinExistence type="predicted"/>
<evidence type="ECO:0000313" key="2">
    <source>
        <dbReference type="Proteomes" id="UP000826212"/>
    </source>
</evidence>
<dbReference type="EMBL" id="CP081303">
    <property type="protein sequence ID" value="QZE14366.1"/>
    <property type="molecule type" value="Genomic_DNA"/>
</dbReference>
<keyword evidence="1" id="KW-0547">Nucleotide-binding</keyword>